<dbReference type="EMBL" id="BMQK01000007">
    <property type="protein sequence ID" value="GGQ62192.1"/>
    <property type="molecule type" value="Genomic_DNA"/>
</dbReference>
<feature type="compositionally biased region" description="Basic and acidic residues" evidence="1">
    <location>
        <begin position="63"/>
        <end position="72"/>
    </location>
</feature>
<keyword evidence="3" id="KW-1185">Reference proteome</keyword>
<reference evidence="2" key="1">
    <citation type="journal article" date="2014" name="Int. J. Syst. Evol. Microbiol.">
        <title>Complete genome sequence of Corynebacterium casei LMG S-19264T (=DSM 44701T), isolated from a smear-ripened cheese.</title>
        <authorList>
            <consortium name="US DOE Joint Genome Institute (JGI-PGF)"/>
            <person name="Walter F."/>
            <person name="Albersmeier A."/>
            <person name="Kalinowski J."/>
            <person name="Ruckert C."/>
        </authorList>
    </citation>
    <scope>NUCLEOTIDE SEQUENCE</scope>
    <source>
        <strain evidence="2">JCM 3131</strain>
    </source>
</reference>
<sequence length="84" mass="8707">MLRPALPVGAAPPAGLIHAIHTVHTVHTARTVDSLRSGPPGVDPLGIGEATGELLLPRSGVKGRSDRTDGALRNHGALRGRRAR</sequence>
<reference evidence="2" key="2">
    <citation type="submission" date="2020-09" db="EMBL/GenBank/DDBJ databases">
        <authorList>
            <person name="Sun Q."/>
            <person name="Ohkuma M."/>
        </authorList>
    </citation>
    <scope>NUCLEOTIDE SEQUENCE</scope>
    <source>
        <strain evidence="2">JCM 3131</strain>
    </source>
</reference>
<gene>
    <name evidence="2" type="ORF">GCM10010145_35100</name>
</gene>
<comment type="caution">
    <text evidence="2">The sequence shown here is derived from an EMBL/GenBank/DDBJ whole genome shotgun (WGS) entry which is preliminary data.</text>
</comment>
<feature type="region of interest" description="Disordered" evidence="1">
    <location>
        <begin position="31"/>
        <end position="84"/>
    </location>
</feature>
<organism evidence="2 3">
    <name type="scientific">Streptomyces ruber</name>
    <dbReference type="NCBI Taxonomy" id="83378"/>
    <lineage>
        <taxon>Bacteria</taxon>
        <taxon>Bacillati</taxon>
        <taxon>Actinomycetota</taxon>
        <taxon>Actinomycetes</taxon>
        <taxon>Kitasatosporales</taxon>
        <taxon>Streptomycetaceae</taxon>
        <taxon>Streptomyces</taxon>
    </lineage>
</organism>
<dbReference type="AlphaFoldDB" id="A0A918ESN9"/>
<protein>
    <submittedName>
        <fullName evidence="2">Uncharacterized protein</fullName>
    </submittedName>
</protein>
<accession>A0A918ESN9</accession>
<evidence type="ECO:0000256" key="1">
    <source>
        <dbReference type="SAM" id="MobiDB-lite"/>
    </source>
</evidence>
<evidence type="ECO:0000313" key="2">
    <source>
        <dbReference type="EMBL" id="GGQ62192.1"/>
    </source>
</evidence>
<evidence type="ECO:0000313" key="3">
    <source>
        <dbReference type="Proteomes" id="UP000620156"/>
    </source>
</evidence>
<name>A0A918ESN9_9ACTN</name>
<dbReference type="Proteomes" id="UP000620156">
    <property type="component" value="Unassembled WGS sequence"/>
</dbReference>
<proteinExistence type="predicted"/>